<dbReference type="GO" id="GO:0043565">
    <property type="term" value="F:sequence-specific DNA binding"/>
    <property type="evidence" value="ECO:0007669"/>
    <property type="project" value="InterPro"/>
</dbReference>
<protein>
    <submittedName>
        <fullName evidence="5">AraC family transcriptional regulator of arabinose operon</fullName>
    </submittedName>
</protein>
<name>A0A368W6W2_9BACL</name>
<evidence type="ECO:0000256" key="1">
    <source>
        <dbReference type="ARBA" id="ARBA00023015"/>
    </source>
</evidence>
<evidence type="ECO:0000313" key="5">
    <source>
        <dbReference type="EMBL" id="RCW48013.1"/>
    </source>
</evidence>
<comment type="caution">
    <text evidence="5">The sequence shown here is derived from an EMBL/GenBank/DDBJ whole genome shotgun (WGS) entry which is preliminary data.</text>
</comment>
<keyword evidence="2" id="KW-0238">DNA-binding</keyword>
<evidence type="ECO:0000256" key="3">
    <source>
        <dbReference type="ARBA" id="ARBA00023163"/>
    </source>
</evidence>
<dbReference type="Proteomes" id="UP000252415">
    <property type="component" value="Unassembled WGS sequence"/>
</dbReference>
<dbReference type="Pfam" id="PF02311">
    <property type="entry name" value="AraC_binding"/>
    <property type="match status" value="1"/>
</dbReference>
<evidence type="ECO:0000259" key="4">
    <source>
        <dbReference type="PROSITE" id="PS01124"/>
    </source>
</evidence>
<dbReference type="InterPro" id="IPR018062">
    <property type="entry name" value="HTH_AraC-typ_CS"/>
</dbReference>
<reference evidence="5 6" key="1">
    <citation type="submission" date="2018-07" db="EMBL/GenBank/DDBJ databases">
        <title>Genomic Encyclopedia of Type Strains, Phase III (KMG-III): the genomes of soil and plant-associated and newly described type strains.</title>
        <authorList>
            <person name="Whitman W."/>
        </authorList>
    </citation>
    <scope>NUCLEOTIDE SEQUENCE [LARGE SCALE GENOMIC DNA]</scope>
    <source>
        <strain evidence="5 6">CECT 7506</strain>
    </source>
</reference>
<evidence type="ECO:0000313" key="6">
    <source>
        <dbReference type="Proteomes" id="UP000252415"/>
    </source>
</evidence>
<dbReference type="GO" id="GO:0003700">
    <property type="term" value="F:DNA-binding transcription factor activity"/>
    <property type="evidence" value="ECO:0007669"/>
    <property type="project" value="InterPro"/>
</dbReference>
<dbReference type="SUPFAM" id="SSF46689">
    <property type="entry name" value="Homeodomain-like"/>
    <property type="match status" value="1"/>
</dbReference>
<dbReference type="PROSITE" id="PS00041">
    <property type="entry name" value="HTH_ARAC_FAMILY_1"/>
    <property type="match status" value="1"/>
</dbReference>
<evidence type="ECO:0000256" key="2">
    <source>
        <dbReference type="ARBA" id="ARBA00023125"/>
    </source>
</evidence>
<proteinExistence type="predicted"/>
<dbReference type="AlphaFoldDB" id="A0A368W6W2"/>
<dbReference type="Pfam" id="PF12833">
    <property type="entry name" value="HTH_18"/>
    <property type="match status" value="1"/>
</dbReference>
<dbReference type="OrthoDB" id="2644630at2"/>
<organism evidence="5 6">
    <name type="scientific">Paenibacillus prosopidis</name>
    <dbReference type="NCBI Taxonomy" id="630520"/>
    <lineage>
        <taxon>Bacteria</taxon>
        <taxon>Bacillati</taxon>
        <taxon>Bacillota</taxon>
        <taxon>Bacilli</taxon>
        <taxon>Bacillales</taxon>
        <taxon>Paenibacillaceae</taxon>
        <taxon>Paenibacillus</taxon>
    </lineage>
</organism>
<dbReference type="InterPro" id="IPR003313">
    <property type="entry name" value="AraC-bd"/>
</dbReference>
<dbReference type="InterPro" id="IPR018060">
    <property type="entry name" value="HTH_AraC"/>
</dbReference>
<keyword evidence="1" id="KW-0805">Transcription regulation</keyword>
<dbReference type="PANTHER" id="PTHR43280">
    <property type="entry name" value="ARAC-FAMILY TRANSCRIPTIONAL REGULATOR"/>
    <property type="match status" value="1"/>
</dbReference>
<accession>A0A368W6W2</accession>
<dbReference type="SMART" id="SM00342">
    <property type="entry name" value="HTH_ARAC"/>
    <property type="match status" value="1"/>
</dbReference>
<dbReference type="RefSeq" id="WP_114380405.1">
    <property type="nucleotide sequence ID" value="NZ_QPJD01000007.1"/>
</dbReference>
<dbReference type="PANTHER" id="PTHR43280:SF2">
    <property type="entry name" value="HTH-TYPE TRANSCRIPTIONAL REGULATOR EXSA"/>
    <property type="match status" value="1"/>
</dbReference>
<feature type="domain" description="HTH araC/xylS-type" evidence="4">
    <location>
        <begin position="157"/>
        <end position="255"/>
    </location>
</feature>
<dbReference type="InterPro" id="IPR009057">
    <property type="entry name" value="Homeodomain-like_sf"/>
</dbReference>
<dbReference type="InterPro" id="IPR037923">
    <property type="entry name" value="HTH-like"/>
</dbReference>
<keyword evidence="3" id="KW-0804">Transcription</keyword>
<dbReference type="Gene3D" id="1.10.10.60">
    <property type="entry name" value="Homeodomain-like"/>
    <property type="match status" value="2"/>
</dbReference>
<dbReference type="SUPFAM" id="SSF51215">
    <property type="entry name" value="Regulatory protein AraC"/>
    <property type="match status" value="1"/>
</dbReference>
<dbReference type="EMBL" id="QPJD01000007">
    <property type="protein sequence ID" value="RCW48013.1"/>
    <property type="molecule type" value="Genomic_DNA"/>
</dbReference>
<gene>
    <name evidence="5" type="ORF">DFP97_107215</name>
</gene>
<dbReference type="InterPro" id="IPR020449">
    <property type="entry name" value="Tscrpt_reg_AraC-type_HTH"/>
</dbReference>
<dbReference type="PROSITE" id="PS01124">
    <property type="entry name" value="HTH_ARAC_FAMILY_2"/>
    <property type="match status" value="1"/>
</dbReference>
<sequence length="261" mass="30296">MIAITDMHQDNGGDWYEEGLGRKVAFHLVLVTYGKCVYWVNHEKIILEKGDLLLIPGHIPYYGKSIPTVVHTKFVVNFRKTAADSRLPILHLHEPFKQRLGCYEIIHERLRGMLHQWKERPAYYEIMAEALLTEALVLLNQERDRGVISSEKHRRVDSMKQYIQTHYREKVTKEELGDVIMTTPNYAATLFKTVTSQTISGYVHNVRMKTAVYMLTESQLTVTEISDYLGYNDVSYFHRVFKRSTGRAPSDFLHERSSTNG</sequence>
<dbReference type="PRINTS" id="PR00032">
    <property type="entry name" value="HTHARAC"/>
</dbReference>
<keyword evidence="6" id="KW-1185">Reference proteome</keyword>